<dbReference type="InterPro" id="IPR045175">
    <property type="entry name" value="M28_fam"/>
</dbReference>
<protein>
    <recommendedName>
        <fullName evidence="14">Peptide hydrolase</fullName>
        <ecNumber evidence="14">3.4.-.-</ecNumber>
    </recommendedName>
</protein>
<evidence type="ECO:0000256" key="13">
    <source>
        <dbReference type="ARBA" id="ARBA00023180"/>
    </source>
</evidence>
<keyword evidence="13" id="KW-0325">Glycoprotein</keyword>
<dbReference type="SUPFAM" id="SSF53187">
    <property type="entry name" value="Zn-dependent exopeptidases"/>
    <property type="match status" value="1"/>
</dbReference>
<dbReference type="CDD" id="cd03875">
    <property type="entry name" value="M28_Fxna_like"/>
    <property type="match status" value="1"/>
</dbReference>
<keyword evidence="11" id="KW-0482">Metalloprotease</keyword>
<dbReference type="GO" id="GO:0005789">
    <property type="term" value="C:endoplasmic reticulum membrane"/>
    <property type="evidence" value="ECO:0007669"/>
    <property type="project" value="UniProtKB-SubCell"/>
</dbReference>
<reference evidence="18" key="2">
    <citation type="submission" date="2015-01" db="EMBL/GenBank/DDBJ databases">
        <title>Evolutionary Origins and Diversification of the Mycorrhizal Mutualists.</title>
        <authorList>
            <consortium name="DOE Joint Genome Institute"/>
            <consortium name="Mycorrhizal Genomics Consortium"/>
            <person name="Kohler A."/>
            <person name="Kuo A."/>
            <person name="Nagy L.G."/>
            <person name="Floudas D."/>
            <person name="Copeland A."/>
            <person name="Barry K.W."/>
            <person name="Cichocki N."/>
            <person name="Veneault-Fourrey C."/>
            <person name="LaButti K."/>
            <person name="Lindquist E.A."/>
            <person name="Lipzen A."/>
            <person name="Lundell T."/>
            <person name="Morin E."/>
            <person name="Murat C."/>
            <person name="Riley R."/>
            <person name="Ohm R."/>
            <person name="Sun H."/>
            <person name="Tunlid A."/>
            <person name="Henrissat B."/>
            <person name="Grigoriev I.V."/>
            <person name="Hibbett D.S."/>
            <person name="Martin F."/>
        </authorList>
    </citation>
    <scope>NUCLEOTIDE SEQUENCE [LARGE SCALE GENOMIC DNA]</scope>
    <source>
        <strain evidence="18">h7</strain>
    </source>
</reference>
<keyword evidence="9 14" id="KW-0862">Zinc</keyword>
<keyword evidence="12 15" id="KW-0472">Membrane</keyword>
<evidence type="ECO:0000256" key="2">
    <source>
        <dbReference type="ARBA" id="ARBA00004477"/>
    </source>
</evidence>
<feature type="transmembrane region" description="Helical" evidence="15">
    <location>
        <begin position="500"/>
        <end position="521"/>
    </location>
</feature>
<comment type="similarity">
    <text evidence="3 14">Belongs to the peptidase M28 family.</text>
</comment>
<dbReference type="GO" id="GO:0006508">
    <property type="term" value="P:proteolysis"/>
    <property type="evidence" value="ECO:0007669"/>
    <property type="project" value="UniProtKB-KW"/>
</dbReference>
<feature type="transmembrane region" description="Helical" evidence="15">
    <location>
        <begin position="569"/>
        <end position="589"/>
    </location>
</feature>
<dbReference type="Pfam" id="PF04389">
    <property type="entry name" value="Peptidase_M28"/>
    <property type="match status" value="1"/>
</dbReference>
<keyword evidence="18" id="KW-1185">Reference proteome</keyword>
<dbReference type="OrthoDB" id="76293at2759"/>
<evidence type="ECO:0000259" key="16">
    <source>
        <dbReference type="Pfam" id="PF04389"/>
    </source>
</evidence>
<feature type="transmembrane region" description="Helical" evidence="15">
    <location>
        <begin position="476"/>
        <end position="494"/>
    </location>
</feature>
<dbReference type="GO" id="GO:0008235">
    <property type="term" value="F:metalloexopeptidase activity"/>
    <property type="evidence" value="ECO:0007669"/>
    <property type="project" value="InterPro"/>
</dbReference>
<feature type="transmembrane region" description="Helical" evidence="15">
    <location>
        <begin position="411"/>
        <end position="432"/>
    </location>
</feature>
<reference evidence="17 18" key="1">
    <citation type="submission" date="2014-04" db="EMBL/GenBank/DDBJ databases">
        <authorList>
            <consortium name="DOE Joint Genome Institute"/>
            <person name="Kuo A."/>
            <person name="Gay G."/>
            <person name="Dore J."/>
            <person name="Kohler A."/>
            <person name="Nagy L.G."/>
            <person name="Floudas D."/>
            <person name="Copeland A."/>
            <person name="Barry K.W."/>
            <person name="Cichocki N."/>
            <person name="Veneault-Fourrey C."/>
            <person name="LaButti K."/>
            <person name="Lindquist E.A."/>
            <person name="Lipzen A."/>
            <person name="Lundell T."/>
            <person name="Morin E."/>
            <person name="Murat C."/>
            <person name="Sun H."/>
            <person name="Tunlid A."/>
            <person name="Henrissat B."/>
            <person name="Grigoriev I.V."/>
            <person name="Hibbett D.S."/>
            <person name="Martin F."/>
            <person name="Nordberg H.P."/>
            <person name="Cantor M.N."/>
            <person name="Hua S.X."/>
        </authorList>
    </citation>
    <scope>NUCLEOTIDE SEQUENCE [LARGE SCALE GENOMIC DNA]</scope>
    <source>
        <strain evidence="18">h7</strain>
    </source>
</reference>
<evidence type="ECO:0000256" key="3">
    <source>
        <dbReference type="ARBA" id="ARBA00010918"/>
    </source>
</evidence>
<evidence type="ECO:0000256" key="11">
    <source>
        <dbReference type="ARBA" id="ARBA00023049"/>
    </source>
</evidence>
<feature type="transmembrane region" description="Helical" evidence="15">
    <location>
        <begin position="528"/>
        <end position="549"/>
    </location>
</feature>
<evidence type="ECO:0000256" key="5">
    <source>
        <dbReference type="ARBA" id="ARBA00022692"/>
    </source>
</evidence>
<evidence type="ECO:0000256" key="10">
    <source>
        <dbReference type="ARBA" id="ARBA00022989"/>
    </source>
</evidence>
<comment type="subcellular location">
    <subcellularLocation>
        <location evidence="2">Endoplasmic reticulum membrane</location>
        <topology evidence="2">Multi-pass membrane protein</topology>
    </subcellularLocation>
</comment>
<evidence type="ECO:0000256" key="9">
    <source>
        <dbReference type="ARBA" id="ARBA00022833"/>
    </source>
</evidence>
<feature type="domain" description="Peptidase M28" evidence="16">
    <location>
        <begin position="137"/>
        <end position="330"/>
    </location>
</feature>
<organism evidence="17 18">
    <name type="scientific">Hebeloma cylindrosporum</name>
    <dbReference type="NCBI Taxonomy" id="76867"/>
    <lineage>
        <taxon>Eukaryota</taxon>
        <taxon>Fungi</taxon>
        <taxon>Dikarya</taxon>
        <taxon>Basidiomycota</taxon>
        <taxon>Agaricomycotina</taxon>
        <taxon>Agaricomycetes</taxon>
        <taxon>Agaricomycetidae</taxon>
        <taxon>Agaricales</taxon>
        <taxon>Agaricineae</taxon>
        <taxon>Hymenogastraceae</taxon>
        <taxon>Hebeloma</taxon>
    </lineage>
</organism>
<dbReference type="InterPro" id="IPR048024">
    <property type="entry name" value="Fxna-like_M28_dom"/>
</dbReference>
<dbReference type="FunFam" id="3.40.630.10:FF:000008">
    <property type="entry name" value="Endoplasmic reticulum metallopeptidase 1"/>
    <property type="match status" value="1"/>
</dbReference>
<feature type="transmembrane region" description="Helical" evidence="15">
    <location>
        <begin position="373"/>
        <end position="390"/>
    </location>
</feature>
<keyword evidence="10 15" id="KW-1133">Transmembrane helix</keyword>
<dbReference type="STRING" id="686832.A0A0C2XPK0"/>
<dbReference type="InterPro" id="IPR007484">
    <property type="entry name" value="Peptidase_M28"/>
</dbReference>
<feature type="transmembrane region" description="Helical" evidence="15">
    <location>
        <begin position="452"/>
        <end position="469"/>
    </location>
</feature>
<dbReference type="GO" id="GO:0046872">
    <property type="term" value="F:metal ion binding"/>
    <property type="evidence" value="ECO:0007669"/>
    <property type="project" value="UniProtKB-KW"/>
</dbReference>
<accession>A0A0C2XPK0</accession>
<evidence type="ECO:0000256" key="15">
    <source>
        <dbReference type="SAM" id="Phobius"/>
    </source>
</evidence>
<dbReference type="EC" id="3.4.-.-" evidence="14"/>
<keyword evidence="8" id="KW-0256">Endoplasmic reticulum</keyword>
<dbReference type="HOGENOM" id="CLU_015120_0_0_1"/>
<evidence type="ECO:0000313" key="17">
    <source>
        <dbReference type="EMBL" id="KIM39558.1"/>
    </source>
</evidence>
<keyword evidence="5 15" id="KW-0812">Transmembrane</keyword>
<dbReference type="EMBL" id="KN831785">
    <property type="protein sequence ID" value="KIM39558.1"/>
    <property type="molecule type" value="Genomic_DNA"/>
</dbReference>
<keyword evidence="6 14" id="KW-0479">Metal-binding</keyword>
<keyword evidence="4 14" id="KW-0645">Protease</keyword>
<comment type="cofactor">
    <cofactor evidence="1">
        <name>Zn(2+)</name>
        <dbReference type="ChEBI" id="CHEBI:29105"/>
    </cofactor>
</comment>
<evidence type="ECO:0000256" key="4">
    <source>
        <dbReference type="ARBA" id="ARBA00022670"/>
    </source>
</evidence>
<evidence type="ECO:0000256" key="12">
    <source>
        <dbReference type="ARBA" id="ARBA00023136"/>
    </source>
</evidence>
<evidence type="ECO:0000256" key="14">
    <source>
        <dbReference type="RuleBase" id="RU361240"/>
    </source>
</evidence>
<name>A0A0C2XPK0_HEBCY</name>
<evidence type="ECO:0000256" key="1">
    <source>
        <dbReference type="ARBA" id="ARBA00001947"/>
    </source>
</evidence>
<dbReference type="Proteomes" id="UP000053424">
    <property type="component" value="Unassembled WGS sequence"/>
</dbReference>
<evidence type="ECO:0000256" key="6">
    <source>
        <dbReference type="ARBA" id="ARBA00022723"/>
    </source>
</evidence>
<sequence>MPSGNRWGPWRSLLVLSPVLIGGPLYAYQQHFKLPQPLSALTNPETNLPQISEERILGISKHLSEGIGYRTVGTYEHSLADKWMVQAAEQVQQNCERIVRRTGRKLVCEVWRQEGSGNHRFDMMGKRLYKTYVNLTNIVVRISDGTPEGKEHAVLINSHLDSTLPSPGAADDALPVGIMLDCMRVLIETPDWSPTHAIIFLFNHAEESLQDGSHLFSTQHPIAPTVRAMVNLEAAGTTGREILFQATSEQMIEAYSRVPRPYGTIFANDIFSSGIILSDTDFRQFETYLNVTGLDMAVVGNSYLYHMRKDLVENIEPGTPQHMGENTLALIRYLSSSESPVANLTEGYSRPSTVFYAHVGPTFFIYSFTTAKIMYTALLVASFALVRLTFVDPAPALKSGHGFWREQGKGVIAVTAGIAGTLLVPNVVAVVMRSVLNKGMSWFKSPLAPIGLYGPAALLGAMISQYFVGEVHEQSVFTALLLIQAFFALAVQLVNIGSAAIFFLTALPLFVVLALNPLFVGSNQRISLWTYGLGQILPSLSGSLLLLGVVEVFVPLTGRIGADAPADNIVATIISGLGAISFPLVLPFAHKFGHRRLLRGIVFLSVIMVVLIGVFASMEPFDAMHQKRLFFLHMENITTHEQHLHIATADGAPGFEKLVEDIVHEFGAIEHVPPPVVMDEYNSDWDSLYPFSNFLSPYKIPLSIHPDYISPWTSERPFTVTSVDHPITNDLLPPGTTRNLTITVSHPDLIWTVIAFDAHVLQWSLDDNPPDEHARHHIKEGSFYGHDTYSFDLVIKVPPPPPGGDVEAQDAGRVGIRVNFVGLQERGVWPAKKAVKAYGGVAMELFEELDGWLEEKTQGKVDALLMGCVGGVTVV</sequence>
<evidence type="ECO:0000256" key="8">
    <source>
        <dbReference type="ARBA" id="ARBA00022824"/>
    </source>
</evidence>
<dbReference type="Gene3D" id="3.40.630.10">
    <property type="entry name" value="Zn peptidases"/>
    <property type="match status" value="1"/>
</dbReference>
<keyword evidence="7 14" id="KW-0378">Hydrolase</keyword>
<proteinExistence type="inferred from homology"/>
<dbReference type="PANTHER" id="PTHR12147:SF22">
    <property type="entry name" value="ENDOPLASMIC RETICULUM METALLOPEPTIDASE 1"/>
    <property type="match status" value="1"/>
</dbReference>
<evidence type="ECO:0000256" key="7">
    <source>
        <dbReference type="ARBA" id="ARBA00022801"/>
    </source>
</evidence>
<gene>
    <name evidence="17" type="ORF">M413DRAFT_447037</name>
</gene>
<feature type="transmembrane region" description="Helical" evidence="15">
    <location>
        <begin position="601"/>
        <end position="618"/>
    </location>
</feature>
<dbReference type="AlphaFoldDB" id="A0A0C2XPK0"/>
<evidence type="ECO:0000313" key="18">
    <source>
        <dbReference type="Proteomes" id="UP000053424"/>
    </source>
</evidence>
<dbReference type="PANTHER" id="PTHR12147">
    <property type="entry name" value="METALLOPEPTIDASE M28 FAMILY MEMBER"/>
    <property type="match status" value="1"/>
</dbReference>